<comment type="caution">
    <text evidence="3">The sequence shown here is derived from an EMBL/GenBank/DDBJ whole genome shotgun (WGS) entry which is preliminary data.</text>
</comment>
<evidence type="ECO:0008006" key="6">
    <source>
        <dbReference type="Google" id="ProtNLM"/>
    </source>
</evidence>
<evidence type="ECO:0000313" key="1">
    <source>
        <dbReference type="EMBL" id="GBO17898.1"/>
    </source>
</evidence>
<protein>
    <recommendedName>
        <fullName evidence="6">DDE-1 domain-containing protein</fullName>
    </recommendedName>
</protein>
<evidence type="ECO:0000313" key="2">
    <source>
        <dbReference type="EMBL" id="GBO17899.1"/>
    </source>
</evidence>
<sequence length="111" mass="12675">MGVEVDNNDIDELVEEHSQELITEELMNLHCVSQQGVEESLLEEEKVTAKQQFSGEIKEMLKAWGTVASCIKKHHPNKAVAVCATNLFNDNAVTHFRQILKRRRQKIMSLD</sequence>
<evidence type="ECO:0000313" key="4">
    <source>
        <dbReference type="EMBL" id="GBO17905.1"/>
    </source>
</evidence>
<accession>A0A4Y2UYB5</accession>
<dbReference type="EMBL" id="BGPR01041609">
    <property type="protein sequence ID" value="GBO17899.1"/>
    <property type="molecule type" value="Genomic_DNA"/>
</dbReference>
<dbReference type="Proteomes" id="UP000499080">
    <property type="component" value="Unassembled WGS sequence"/>
</dbReference>
<dbReference type="AlphaFoldDB" id="A0A4Y2UYB5"/>
<name>A0A4Y2UYB5_ARAVE</name>
<dbReference type="EMBL" id="BGPR01041611">
    <property type="protein sequence ID" value="GBO17903.1"/>
    <property type="molecule type" value="Genomic_DNA"/>
</dbReference>
<keyword evidence="5" id="KW-1185">Reference proteome</keyword>
<proteinExistence type="predicted"/>
<evidence type="ECO:0000313" key="3">
    <source>
        <dbReference type="EMBL" id="GBO17903.1"/>
    </source>
</evidence>
<reference evidence="3 5" key="1">
    <citation type="journal article" date="2019" name="Sci. Rep.">
        <title>Orb-weaving spider Araneus ventricosus genome elucidates the spidroin gene catalogue.</title>
        <authorList>
            <person name="Kono N."/>
            <person name="Nakamura H."/>
            <person name="Ohtoshi R."/>
            <person name="Moran D.A.P."/>
            <person name="Shinohara A."/>
            <person name="Yoshida Y."/>
            <person name="Fujiwara M."/>
            <person name="Mori M."/>
            <person name="Tomita M."/>
            <person name="Arakawa K."/>
        </authorList>
    </citation>
    <scope>NUCLEOTIDE SEQUENCE [LARGE SCALE GENOMIC DNA]</scope>
</reference>
<dbReference type="OrthoDB" id="7607518at2759"/>
<evidence type="ECO:0000313" key="5">
    <source>
        <dbReference type="Proteomes" id="UP000499080"/>
    </source>
</evidence>
<dbReference type="EMBL" id="BGPR01041608">
    <property type="protein sequence ID" value="GBO17898.1"/>
    <property type="molecule type" value="Genomic_DNA"/>
</dbReference>
<dbReference type="EMBL" id="BGPR01041613">
    <property type="protein sequence ID" value="GBO17905.1"/>
    <property type="molecule type" value="Genomic_DNA"/>
</dbReference>
<organism evidence="3 5">
    <name type="scientific">Araneus ventricosus</name>
    <name type="common">Orbweaver spider</name>
    <name type="synonym">Epeira ventricosa</name>
    <dbReference type="NCBI Taxonomy" id="182803"/>
    <lineage>
        <taxon>Eukaryota</taxon>
        <taxon>Metazoa</taxon>
        <taxon>Ecdysozoa</taxon>
        <taxon>Arthropoda</taxon>
        <taxon>Chelicerata</taxon>
        <taxon>Arachnida</taxon>
        <taxon>Araneae</taxon>
        <taxon>Araneomorphae</taxon>
        <taxon>Entelegynae</taxon>
        <taxon>Araneoidea</taxon>
        <taxon>Araneidae</taxon>
        <taxon>Araneus</taxon>
    </lineage>
</organism>
<gene>
    <name evidence="4" type="ORF">AVEN_12175_1</name>
    <name evidence="1" type="ORF">AVEN_262059_1</name>
    <name evidence="2" type="ORF">AVEN_268801_1</name>
    <name evidence="3" type="ORF">AVEN_91130_1</name>
</gene>